<evidence type="ECO:0000313" key="2">
    <source>
        <dbReference type="Proteomes" id="UP000297741"/>
    </source>
</evidence>
<gene>
    <name evidence="1" type="ORF">EEB11_04015</name>
</gene>
<keyword evidence="2" id="KW-1185">Reference proteome</keyword>
<accession>A0ABY2KU33</accession>
<dbReference type="EMBL" id="RPEM01000002">
    <property type="protein sequence ID" value="TGD44740.1"/>
    <property type="molecule type" value="Genomic_DNA"/>
</dbReference>
<organism evidence="1 2">
    <name type="scientific">Pseudotabrizicola sediminis</name>
    <dbReference type="NCBI Taxonomy" id="2486418"/>
    <lineage>
        <taxon>Bacteria</taxon>
        <taxon>Pseudomonadati</taxon>
        <taxon>Pseudomonadota</taxon>
        <taxon>Alphaproteobacteria</taxon>
        <taxon>Rhodobacterales</taxon>
        <taxon>Paracoccaceae</taxon>
        <taxon>Pseudotabrizicola</taxon>
    </lineage>
</organism>
<name>A0ABY2KU33_9RHOB</name>
<proteinExistence type="predicted"/>
<protein>
    <submittedName>
        <fullName evidence="1">Uncharacterized protein</fullName>
    </submittedName>
</protein>
<sequence length="126" mass="13625">MTTMSMRSDDVPPTKSVRVQVVDLLEGLRHLDPMSRPVGQRRERATDCATFSSMGEDLKIDLPGGSVLIPGAQGAIDEVTVLASAVEGMKRGIASLVHDNPVVVLSLDDCHLVLACQRVRARYKAQ</sequence>
<reference evidence="1 2" key="1">
    <citation type="submission" date="2018-11" db="EMBL/GenBank/DDBJ databases">
        <title>Tabrizicola sp. isolated from sediment of alpine lake.</title>
        <authorList>
            <person name="Liu Z."/>
        </authorList>
    </citation>
    <scope>NUCLEOTIDE SEQUENCE [LARGE SCALE GENOMIC DNA]</scope>
    <source>
        <strain evidence="1 2">DRYC-M-16</strain>
    </source>
</reference>
<dbReference type="Proteomes" id="UP000297741">
    <property type="component" value="Unassembled WGS sequence"/>
</dbReference>
<comment type="caution">
    <text evidence="1">The sequence shown here is derived from an EMBL/GenBank/DDBJ whole genome shotgun (WGS) entry which is preliminary data.</text>
</comment>
<evidence type="ECO:0000313" key="1">
    <source>
        <dbReference type="EMBL" id="TGD44740.1"/>
    </source>
</evidence>